<evidence type="ECO:0000259" key="9">
    <source>
        <dbReference type="Pfam" id="PF13567"/>
    </source>
</evidence>
<feature type="region of interest" description="Disordered" evidence="6">
    <location>
        <begin position="25"/>
        <end position="75"/>
    </location>
</feature>
<name>A0A3A8AKF5_9HYPH</name>
<feature type="domain" description="DUF4131" evidence="9">
    <location>
        <begin position="170"/>
        <end position="302"/>
    </location>
</feature>
<dbReference type="AlphaFoldDB" id="A0A3A8AKF5"/>
<feature type="transmembrane region" description="Helical" evidence="7">
    <location>
        <begin position="386"/>
        <end position="412"/>
    </location>
</feature>
<comment type="caution">
    <text evidence="10">The sequence shown here is derived from an EMBL/GenBank/DDBJ whole genome shotgun (WGS) entry which is preliminary data.</text>
</comment>
<dbReference type="InterPro" id="IPR025405">
    <property type="entry name" value="DUF4131"/>
</dbReference>
<feature type="compositionally biased region" description="Basic residues" evidence="6">
    <location>
        <begin position="36"/>
        <end position="48"/>
    </location>
</feature>
<feature type="compositionally biased region" description="Basic and acidic residues" evidence="6">
    <location>
        <begin position="65"/>
        <end position="75"/>
    </location>
</feature>
<dbReference type="Proteomes" id="UP000246132">
    <property type="component" value="Unassembled WGS sequence"/>
</dbReference>
<evidence type="ECO:0000256" key="6">
    <source>
        <dbReference type="SAM" id="MobiDB-lite"/>
    </source>
</evidence>
<dbReference type="Pfam" id="PF03772">
    <property type="entry name" value="Competence"/>
    <property type="match status" value="1"/>
</dbReference>
<evidence type="ECO:0000313" key="11">
    <source>
        <dbReference type="Proteomes" id="UP000246132"/>
    </source>
</evidence>
<feature type="region of interest" description="Disordered" evidence="6">
    <location>
        <begin position="91"/>
        <end position="115"/>
    </location>
</feature>
<comment type="subcellular location">
    <subcellularLocation>
        <location evidence="1">Cell membrane</location>
        <topology evidence="1">Multi-pass membrane protein</topology>
    </subcellularLocation>
</comment>
<reference evidence="10 11" key="1">
    <citation type="journal article" date="2018" name="Int. J. Syst. Bacteriol.">
        <title>Oceaniradius stylonemae gen. nov., sp. nov., isolated from a red alga, Stylonema cornu-cervi.</title>
        <authorList>
            <person name="Jeong S."/>
        </authorList>
    </citation>
    <scope>NUCLEOTIDE SEQUENCE [LARGE SCALE GENOMIC DNA]</scope>
    <source>
        <strain evidence="10 11">StC1</strain>
    </source>
</reference>
<dbReference type="InterPro" id="IPR004477">
    <property type="entry name" value="ComEC_N"/>
</dbReference>
<dbReference type="EMBL" id="QFWV02000002">
    <property type="protein sequence ID" value="RKF08160.1"/>
    <property type="molecule type" value="Genomic_DNA"/>
</dbReference>
<keyword evidence="11" id="KW-1185">Reference proteome</keyword>
<feature type="transmembrane region" description="Helical" evidence="7">
    <location>
        <begin position="167"/>
        <end position="184"/>
    </location>
</feature>
<evidence type="ECO:0000256" key="3">
    <source>
        <dbReference type="ARBA" id="ARBA00022692"/>
    </source>
</evidence>
<gene>
    <name evidence="10" type="ORF">DEM25_002295</name>
</gene>
<organism evidence="10 11">
    <name type="scientific">Oceaniradius stylonematis</name>
    <dbReference type="NCBI Taxonomy" id="2184161"/>
    <lineage>
        <taxon>Bacteria</taxon>
        <taxon>Pseudomonadati</taxon>
        <taxon>Pseudomonadota</taxon>
        <taxon>Alphaproteobacteria</taxon>
        <taxon>Hyphomicrobiales</taxon>
        <taxon>Ahrensiaceae</taxon>
        <taxon>Oceaniradius</taxon>
    </lineage>
</organism>
<evidence type="ECO:0000259" key="8">
    <source>
        <dbReference type="Pfam" id="PF03772"/>
    </source>
</evidence>
<feature type="transmembrane region" description="Helical" evidence="7">
    <location>
        <begin position="477"/>
        <end position="509"/>
    </location>
</feature>
<dbReference type="NCBIfam" id="TIGR00360">
    <property type="entry name" value="ComEC_N-term"/>
    <property type="match status" value="1"/>
</dbReference>
<evidence type="ECO:0000256" key="1">
    <source>
        <dbReference type="ARBA" id="ARBA00004651"/>
    </source>
</evidence>
<evidence type="ECO:0000256" key="5">
    <source>
        <dbReference type="ARBA" id="ARBA00023136"/>
    </source>
</evidence>
<feature type="transmembrane region" description="Helical" evidence="7">
    <location>
        <begin position="606"/>
        <end position="625"/>
    </location>
</feature>
<feature type="transmembrane region" description="Helical" evidence="7">
    <location>
        <begin position="570"/>
        <end position="600"/>
    </location>
</feature>
<dbReference type="InterPro" id="IPR052159">
    <property type="entry name" value="Competence_DNA_uptake"/>
</dbReference>
<feature type="transmembrane region" description="Helical" evidence="7">
    <location>
        <begin position="424"/>
        <end position="442"/>
    </location>
</feature>
<dbReference type="PANTHER" id="PTHR30619:SF1">
    <property type="entry name" value="RECOMBINATION PROTEIN 2"/>
    <property type="match status" value="1"/>
</dbReference>
<feature type="domain" description="ComEC/Rec2-related protein" evidence="8">
    <location>
        <begin position="365"/>
        <end position="655"/>
    </location>
</feature>
<dbReference type="PANTHER" id="PTHR30619">
    <property type="entry name" value="DNA INTERNALIZATION/COMPETENCE PROTEIN COMEC/REC2"/>
    <property type="match status" value="1"/>
</dbReference>
<keyword evidence="4 7" id="KW-1133">Transmembrane helix</keyword>
<feature type="transmembrane region" description="Helical" evidence="7">
    <location>
        <begin position="144"/>
        <end position="161"/>
    </location>
</feature>
<sequence length="863" mass="91223">MVAFGRAIAAALGAPRGACVLVPHNRQLASAPPPPHTRRRRRSRHLRKGERVTGSGEAGARHRRGETSERDERRAFDFAPLLPDELRAPPAAESQTAAPPFPVERDPDQPPTIRRANPTHLALKALKERFPAALAEEADFGTPFLFVPVLLLAGAAAYFALPAEPAPHNLPLALGLAALLWWLAGRRSRMAARICLAALIVLVGMATAQWHTMARGTQMLGSAVTTHLTGRIVRIETRANGSVRYTLDVLETARPALRHVPDRLRVTTRSPAGNVRVGDGLKGVARLFPLSGPARPGGYDFAFHGYFAGHGANGFFYGAPDRVAVKAPDGVRARLAGRLQNARLWLGDRIRSAAPGEAGSVSAALVNGDKSGIPEPVNEALRVSGLAHILTISGLHMALVAGTVMMTLRAILALSGPVASAHTVKKYAASAAFAAIFVYLFLAGAGVATQRSFVMLAVMLGALMLDRTAISKRNLAIAAIIVIAVAPASVVGPSFHMSFAATLALIALYDGWNRARIARARQRGDTPIQSGTAAAAANAWRFVAALAATSIVAGAASGLYAAYHFQRVAVLGLVTNLAAMPIVSFLTMPLAILATLAIPFGIDGPIYAAMAASAGWILSIAQWVAERSPDGMVGAMSAGTMLAATVALAWLCLFRTWLRWAAILPACVAIVLARQGELPIAVISEDGRQMAMIGDDGTLRVNRARPNGFILEQWQMAYAARTVTMPVSVDDPFTEAPDGTGRESAMRCNGTVCMANVRHASGASVDIAILTEPADGPLSGGELCRRFDLIVLAYAPSTAHCNDGTLVLTAQTLALQGSAEILVGTDASGEPKLTARHAIGASLRPWHDHRRWSRAARNLAERQ</sequence>
<dbReference type="GO" id="GO:0005886">
    <property type="term" value="C:plasma membrane"/>
    <property type="evidence" value="ECO:0007669"/>
    <property type="project" value="UniProtKB-SubCell"/>
</dbReference>
<evidence type="ECO:0000256" key="4">
    <source>
        <dbReference type="ARBA" id="ARBA00022989"/>
    </source>
</evidence>
<keyword evidence="3 7" id="KW-0812">Transmembrane</keyword>
<feature type="transmembrane region" description="Helical" evidence="7">
    <location>
        <begin position="632"/>
        <end position="651"/>
    </location>
</feature>
<feature type="transmembrane region" description="Helical" evidence="7">
    <location>
        <begin position="191"/>
        <end position="210"/>
    </location>
</feature>
<proteinExistence type="predicted"/>
<dbReference type="Pfam" id="PF13567">
    <property type="entry name" value="DUF4131"/>
    <property type="match status" value="1"/>
</dbReference>
<evidence type="ECO:0000256" key="7">
    <source>
        <dbReference type="SAM" id="Phobius"/>
    </source>
</evidence>
<evidence type="ECO:0000256" key="2">
    <source>
        <dbReference type="ARBA" id="ARBA00022475"/>
    </source>
</evidence>
<evidence type="ECO:0000313" key="10">
    <source>
        <dbReference type="EMBL" id="RKF08160.1"/>
    </source>
</evidence>
<accession>A0A3A8AKF5</accession>
<keyword evidence="2" id="KW-1003">Cell membrane</keyword>
<keyword evidence="5 7" id="KW-0472">Membrane</keyword>
<protein>
    <submittedName>
        <fullName evidence="10">ComEC family competence protein</fullName>
    </submittedName>
</protein>
<feature type="transmembrane region" description="Helical" evidence="7">
    <location>
        <begin position="539"/>
        <end position="563"/>
    </location>
</feature>